<dbReference type="SUPFAM" id="SSF53300">
    <property type="entry name" value="vWA-like"/>
    <property type="match status" value="1"/>
</dbReference>
<dbReference type="InterPro" id="IPR036465">
    <property type="entry name" value="vWFA_dom_sf"/>
</dbReference>
<keyword evidence="6" id="KW-1185">Reference proteome</keyword>
<dbReference type="Pfam" id="PF02342">
    <property type="entry name" value="TerD"/>
    <property type="match status" value="1"/>
</dbReference>
<feature type="region of interest" description="Disordered" evidence="3">
    <location>
        <begin position="166"/>
        <end position="189"/>
    </location>
</feature>
<dbReference type="EMBL" id="QBKP01000002">
    <property type="protein sequence ID" value="PTX52580.1"/>
    <property type="molecule type" value="Genomic_DNA"/>
</dbReference>
<dbReference type="PANTHER" id="PTHR32097:SF4">
    <property type="entry name" value="GENERAL STRESS PROTEIN 16U"/>
    <property type="match status" value="1"/>
</dbReference>
<dbReference type="RefSeq" id="WP_108127996.1">
    <property type="nucleotide sequence ID" value="NZ_QBKP01000002.1"/>
</dbReference>
<feature type="compositionally biased region" description="Pro residues" evidence="3">
    <location>
        <begin position="169"/>
        <end position="183"/>
    </location>
</feature>
<dbReference type="CDD" id="cd06974">
    <property type="entry name" value="TerD_like"/>
    <property type="match status" value="1"/>
</dbReference>
<dbReference type="PANTHER" id="PTHR32097">
    <property type="entry name" value="CAMP-BINDING PROTEIN 1-RELATED"/>
    <property type="match status" value="1"/>
</dbReference>
<dbReference type="InterPro" id="IPR019303">
    <property type="entry name" value="vWA_TerF_C"/>
</dbReference>
<dbReference type="Gene3D" id="3.40.50.410">
    <property type="entry name" value="von Willebrand factor, type A domain"/>
    <property type="match status" value="1"/>
</dbReference>
<comment type="similarity">
    <text evidence="1">Belongs to the CAPAB/TerDEXZ family.</text>
</comment>
<dbReference type="OrthoDB" id="5756874at2"/>
<proteinExistence type="inferred from homology"/>
<dbReference type="CDD" id="cd00198">
    <property type="entry name" value="vWFA"/>
    <property type="match status" value="1"/>
</dbReference>
<comment type="caution">
    <text evidence="5">The sequence shown here is derived from an EMBL/GenBank/DDBJ whole genome shotgun (WGS) entry which is preliminary data.</text>
</comment>
<dbReference type="InterPro" id="IPR051324">
    <property type="entry name" value="Stress/Tellurium_Resist"/>
</dbReference>
<dbReference type="GO" id="GO:0046690">
    <property type="term" value="P:response to tellurium ion"/>
    <property type="evidence" value="ECO:0007669"/>
    <property type="project" value="UniProtKB-KW"/>
</dbReference>
<keyword evidence="2" id="KW-0778">Tellurium resistance</keyword>
<evidence type="ECO:0000256" key="1">
    <source>
        <dbReference type="ARBA" id="ARBA00008775"/>
    </source>
</evidence>
<dbReference type="Proteomes" id="UP000244224">
    <property type="component" value="Unassembled WGS sequence"/>
</dbReference>
<dbReference type="InterPro" id="IPR002035">
    <property type="entry name" value="VWF_A"/>
</dbReference>
<evidence type="ECO:0000259" key="4">
    <source>
        <dbReference type="PROSITE" id="PS50234"/>
    </source>
</evidence>
<dbReference type="InterPro" id="IPR003325">
    <property type="entry name" value="TerD"/>
</dbReference>
<sequence>MTELAPGANAALPAGDLTVLIRHGSIPGAEIDVSAFLVTGTGKVRSDADMCFYGQPSVAGGAVTLQGDANGETRFSVAPGRIPAGVEKVILTATIHENRAPFGRLPEISLEVSGVRGRIPCAGMTETALILAELYPRNGAWKVRVVGQGFNGGLAALATHLGVEISDPAPAPTQTPAAPPPRAEPAKPASQIRLEKRLVSLEKKDKELLSLVKKVSVSLEKKRLLTDRAKVALCLDISGSMSSLYKAGKIDTLVRRVMALGYRFDDDGEIDVFLFGANVHEWGPIGVDDYRTFVKDMQRRHPLEGGTRYGAAIERIRTFYARNNPEGLPVYVMFVTDGGTEDKGKTERELRAASAEPLFWQFMAIGASGFFSGVRFEFLERLDELTGRKVDNANFFQVADPAAPSDEEMFELMMGEYPDWLKAAQKAGVLKV</sequence>
<evidence type="ECO:0000313" key="6">
    <source>
        <dbReference type="Proteomes" id="UP000244224"/>
    </source>
</evidence>
<evidence type="ECO:0000256" key="2">
    <source>
        <dbReference type="ARBA" id="ARBA00022686"/>
    </source>
</evidence>
<dbReference type="Pfam" id="PF10138">
    <property type="entry name" value="vWA-TerF-like"/>
    <property type="match status" value="1"/>
</dbReference>
<dbReference type="SMART" id="SM00327">
    <property type="entry name" value="VWA"/>
    <property type="match status" value="1"/>
</dbReference>
<feature type="domain" description="VWFA" evidence="4">
    <location>
        <begin position="230"/>
        <end position="413"/>
    </location>
</feature>
<evidence type="ECO:0000313" key="5">
    <source>
        <dbReference type="EMBL" id="PTX52580.1"/>
    </source>
</evidence>
<reference evidence="5 6" key="1">
    <citation type="submission" date="2018-04" db="EMBL/GenBank/DDBJ databases">
        <title>Genomic Encyclopedia of Archaeal and Bacterial Type Strains, Phase II (KMG-II): from individual species to whole genera.</title>
        <authorList>
            <person name="Goeker M."/>
        </authorList>
    </citation>
    <scope>NUCLEOTIDE SEQUENCE [LARGE SCALE GENOMIC DNA]</scope>
    <source>
        <strain evidence="5 6">DSM 21823</strain>
    </source>
</reference>
<name>A0A2T6B921_9RHOB</name>
<dbReference type="PROSITE" id="PS50234">
    <property type="entry name" value="VWFA"/>
    <property type="match status" value="1"/>
</dbReference>
<dbReference type="Gene3D" id="2.60.60.30">
    <property type="entry name" value="sav2460 like domains"/>
    <property type="match status" value="1"/>
</dbReference>
<accession>A0A2T6B921</accession>
<protein>
    <submittedName>
        <fullName evidence="5">Stress response protein SCP2</fullName>
    </submittedName>
</protein>
<organism evidence="5 6">
    <name type="scientific">Gemmobacter caeni</name>
    <dbReference type="NCBI Taxonomy" id="589035"/>
    <lineage>
        <taxon>Bacteria</taxon>
        <taxon>Pseudomonadati</taxon>
        <taxon>Pseudomonadota</taxon>
        <taxon>Alphaproteobacteria</taxon>
        <taxon>Rhodobacterales</taxon>
        <taxon>Paracoccaceae</taxon>
        <taxon>Gemmobacter</taxon>
    </lineage>
</organism>
<gene>
    <name evidence="5" type="ORF">C8N34_102360</name>
</gene>
<evidence type="ECO:0000256" key="3">
    <source>
        <dbReference type="SAM" id="MobiDB-lite"/>
    </source>
</evidence>
<dbReference type="AlphaFoldDB" id="A0A2T6B921"/>